<feature type="compositionally biased region" description="Basic and acidic residues" evidence="1">
    <location>
        <begin position="84"/>
        <end position="93"/>
    </location>
</feature>
<proteinExistence type="predicted"/>
<gene>
    <name evidence="2" type="ORF">L345_07968</name>
</gene>
<sequence length="111" mass="12120">EIRRKKRFASSSSVGPRDSQLALPASVTNGAGQQKDGMGKTTLYRRLMVAVTPWAGNMVQEWAFRMKEVASRKSKAASYRRGRLHEGDSEKEIPAGGAVEGHRCACGQQQA</sequence>
<comment type="caution">
    <text evidence="2">The sequence shown here is derived from an EMBL/GenBank/DDBJ whole genome shotgun (WGS) entry which is preliminary data.</text>
</comment>
<feature type="region of interest" description="Disordered" evidence="1">
    <location>
        <begin position="1"/>
        <end position="38"/>
    </location>
</feature>
<feature type="non-terminal residue" evidence="2">
    <location>
        <position position="111"/>
    </location>
</feature>
<evidence type="ECO:0000313" key="3">
    <source>
        <dbReference type="Proteomes" id="UP000018936"/>
    </source>
</evidence>
<dbReference type="AlphaFoldDB" id="V8NX50"/>
<organism evidence="2 3">
    <name type="scientific">Ophiophagus hannah</name>
    <name type="common">King cobra</name>
    <name type="synonym">Naja hannah</name>
    <dbReference type="NCBI Taxonomy" id="8665"/>
    <lineage>
        <taxon>Eukaryota</taxon>
        <taxon>Metazoa</taxon>
        <taxon>Chordata</taxon>
        <taxon>Craniata</taxon>
        <taxon>Vertebrata</taxon>
        <taxon>Euteleostomi</taxon>
        <taxon>Lepidosauria</taxon>
        <taxon>Squamata</taxon>
        <taxon>Bifurcata</taxon>
        <taxon>Unidentata</taxon>
        <taxon>Episquamata</taxon>
        <taxon>Toxicofera</taxon>
        <taxon>Serpentes</taxon>
        <taxon>Colubroidea</taxon>
        <taxon>Elapidae</taxon>
        <taxon>Elapinae</taxon>
        <taxon>Ophiophagus</taxon>
    </lineage>
</organism>
<keyword evidence="3" id="KW-1185">Reference proteome</keyword>
<evidence type="ECO:0000256" key="1">
    <source>
        <dbReference type="SAM" id="MobiDB-lite"/>
    </source>
</evidence>
<dbReference type="EMBL" id="AZIM01001613">
    <property type="protein sequence ID" value="ETE66258.1"/>
    <property type="molecule type" value="Genomic_DNA"/>
</dbReference>
<reference evidence="2 3" key="1">
    <citation type="journal article" date="2013" name="Proc. Natl. Acad. Sci. U.S.A.">
        <title>The king cobra genome reveals dynamic gene evolution and adaptation in the snake venom system.</title>
        <authorList>
            <person name="Vonk F.J."/>
            <person name="Casewell N.R."/>
            <person name="Henkel C.V."/>
            <person name="Heimberg A.M."/>
            <person name="Jansen H.J."/>
            <person name="McCleary R.J."/>
            <person name="Kerkkamp H.M."/>
            <person name="Vos R.A."/>
            <person name="Guerreiro I."/>
            <person name="Calvete J.J."/>
            <person name="Wuster W."/>
            <person name="Woods A.E."/>
            <person name="Logan J.M."/>
            <person name="Harrison R.A."/>
            <person name="Castoe T.A."/>
            <person name="de Koning A.P."/>
            <person name="Pollock D.D."/>
            <person name="Yandell M."/>
            <person name="Calderon D."/>
            <person name="Renjifo C."/>
            <person name="Currier R.B."/>
            <person name="Salgado D."/>
            <person name="Pla D."/>
            <person name="Sanz L."/>
            <person name="Hyder A.S."/>
            <person name="Ribeiro J.M."/>
            <person name="Arntzen J.W."/>
            <person name="van den Thillart G.E."/>
            <person name="Boetzer M."/>
            <person name="Pirovano W."/>
            <person name="Dirks R.P."/>
            <person name="Spaink H.P."/>
            <person name="Duboule D."/>
            <person name="McGlinn E."/>
            <person name="Kini R.M."/>
            <person name="Richardson M.K."/>
        </authorList>
    </citation>
    <scope>NUCLEOTIDE SEQUENCE</scope>
    <source>
        <tissue evidence="2">Blood</tissue>
    </source>
</reference>
<dbReference type="Proteomes" id="UP000018936">
    <property type="component" value="Unassembled WGS sequence"/>
</dbReference>
<accession>V8NX50</accession>
<feature type="non-terminal residue" evidence="2">
    <location>
        <position position="1"/>
    </location>
</feature>
<feature type="region of interest" description="Disordered" evidence="1">
    <location>
        <begin position="75"/>
        <end position="111"/>
    </location>
</feature>
<evidence type="ECO:0000313" key="2">
    <source>
        <dbReference type="EMBL" id="ETE66258.1"/>
    </source>
</evidence>
<name>V8NX50_OPHHA</name>
<protein>
    <submittedName>
        <fullName evidence="2">Uncharacterized protein</fullName>
    </submittedName>
</protein>